<dbReference type="AlphaFoldDB" id="A0A916VDL9"/>
<dbReference type="PANTHER" id="PTHR13754">
    <property type="entry name" value="METALLO-BETA-LACTAMASE SUPERFAMILY PROTEIN"/>
    <property type="match status" value="1"/>
</dbReference>
<keyword evidence="3" id="KW-1185">Reference proteome</keyword>
<dbReference type="SMART" id="SM00849">
    <property type="entry name" value="Lactamase_B"/>
    <property type="match status" value="1"/>
</dbReference>
<dbReference type="SUPFAM" id="SSF56281">
    <property type="entry name" value="Metallo-hydrolase/oxidoreductase"/>
    <property type="match status" value="1"/>
</dbReference>
<dbReference type="PANTHER" id="PTHR13754:SF13">
    <property type="entry name" value="METALLO-BETA-LACTAMASE SUPERFAMILY PROTEIN (AFU_ORTHOLOGUE AFUA_3G07630)"/>
    <property type="match status" value="1"/>
</dbReference>
<dbReference type="RefSeq" id="WP_243282580.1">
    <property type="nucleotide sequence ID" value="NZ_BLYI01000031.1"/>
</dbReference>
<proteinExistence type="predicted"/>
<protein>
    <recommendedName>
        <fullName evidence="1">Metallo-beta-lactamase domain-containing protein</fullName>
    </recommendedName>
</protein>
<dbReference type="Gene3D" id="3.60.15.10">
    <property type="entry name" value="Ribonuclease Z/Hydroxyacylglutathione hydrolase-like"/>
    <property type="match status" value="1"/>
</dbReference>
<feature type="domain" description="Metallo-beta-lactamase" evidence="1">
    <location>
        <begin position="21"/>
        <end position="245"/>
    </location>
</feature>
<comment type="caution">
    <text evidence="2">The sequence shown here is derived from an EMBL/GenBank/DDBJ whole genome shotgun (WGS) entry which is preliminary data.</text>
</comment>
<dbReference type="InterPro" id="IPR041712">
    <property type="entry name" value="DHPS-like_MBL-fold"/>
</dbReference>
<evidence type="ECO:0000259" key="1">
    <source>
        <dbReference type="SMART" id="SM00849"/>
    </source>
</evidence>
<accession>A0A916VDL9</accession>
<gene>
    <name evidence="2" type="ORF">ANBU17_14940</name>
</gene>
<sequence>MIRIVNLMEDTCGTDGCLYEHGLSFYVETSGHKLLADTGASEKTLENAGKLGIDLKQVDTVVISHGHYDHGGGIPAFARMNPDARIYIRENAFGKFYHEKPNGAHYIGLDPDIENLPQLIRVSGDCRIDEELSLFTNVTGRRLWPQGNKELTCKEEESMRQDDFSHEQYLVIHDSGKNVLISGCAHNGILNILDAYKERFGGCPDAVVSGFHMMKKQGYNDEDLETIDQIAKELKKLPCQFFTGHCTGEIPFERMRKVMGNQIEYIRCGQEIQWQNCK</sequence>
<dbReference type="Proteomes" id="UP000613208">
    <property type="component" value="Unassembled WGS sequence"/>
</dbReference>
<dbReference type="InterPro" id="IPR036866">
    <property type="entry name" value="RibonucZ/Hydroxyglut_hydro"/>
</dbReference>
<name>A0A916VDL9_9FIRM</name>
<dbReference type="Pfam" id="PF00753">
    <property type="entry name" value="Lactamase_B"/>
    <property type="match status" value="1"/>
</dbReference>
<reference evidence="2" key="1">
    <citation type="submission" date="2020-06" db="EMBL/GenBank/DDBJ databases">
        <title>Characterization of fructooligosaccharide metabolism and fructooligosaccharide-degrading enzymes in human commensal butyrate producers.</title>
        <authorList>
            <person name="Tanno H."/>
            <person name="Fujii T."/>
            <person name="Hirano K."/>
            <person name="Maeno S."/>
            <person name="Tonozuka T."/>
            <person name="Sakamoto M."/>
            <person name="Ohkuma M."/>
            <person name="Tochio T."/>
            <person name="Endo A."/>
        </authorList>
    </citation>
    <scope>NUCLEOTIDE SEQUENCE</scope>
    <source>
        <strain evidence="2">JCM 17466</strain>
    </source>
</reference>
<dbReference type="CDD" id="cd07713">
    <property type="entry name" value="DHPS-like_MBL-fold"/>
    <property type="match status" value="1"/>
</dbReference>
<evidence type="ECO:0000313" key="3">
    <source>
        <dbReference type="Proteomes" id="UP000613208"/>
    </source>
</evidence>
<dbReference type="InterPro" id="IPR052926">
    <property type="entry name" value="Metallo-beta-lactamase_dom"/>
</dbReference>
<organism evidence="2 3">
    <name type="scientific">Anaerostipes butyraticus</name>
    <dbReference type="NCBI Taxonomy" id="645466"/>
    <lineage>
        <taxon>Bacteria</taxon>
        <taxon>Bacillati</taxon>
        <taxon>Bacillota</taxon>
        <taxon>Clostridia</taxon>
        <taxon>Lachnospirales</taxon>
        <taxon>Lachnospiraceae</taxon>
        <taxon>Anaerostipes</taxon>
    </lineage>
</organism>
<dbReference type="GO" id="GO:0016740">
    <property type="term" value="F:transferase activity"/>
    <property type="evidence" value="ECO:0007669"/>
    <property type="project" value="TreeGrafter"/>
</dbReference>
<dbReference type="InterPro" id="IPR001279">
    <property type="entry name" value="Metallo-B-lactamas"/>
</dbReference>
<dbReference type="EMBL" id="BLYI01000031">
    <property type="protein sequence ID" value="GFO85147.1"/>
    <property type="molecule type" value="Genomic_DNA"/>
</dbReference>
<evidence type="ECO:0000313" key="2">
    <source>
        <dbReference type="EMBL" id="GFO85147.1"/>
    </source>
</evidence>